<dbReference type="GO" id="GO:0005975">
    <property type="term" value="P:carbohydrate metabolic process"/>
    <property type="evidence" value="ECO:0007669"/>
    <property type="project" value="InterPro"/>
</dbReference>
<comment type="similarity">
    <text evidence="2">Belongs to the glycosyl hydrolase 20 family.</text>
</comment>
<evidence type="ECO:0000256" key="1">
    <source>
        <dbReference type="ARBA" id="ARBA00001231"/>
    </source>
</evidence>
<evidence type="ECO:0000313" key="6">
    <source>
        <dbReference type="Proteomes" id="UP000046393"/>
    </source>
</evidence>
<evidence type="ECO:0000256" key="4">
    <source>
        <dbReference type="ARBA" id="ARBA00022801"/>
    </source>
</evidence>
<dbReference type="AlphaFoldDB" id="A0A0N5AQ48"/>
<accession>A0A0N5AQ48</accession>
<dbReference type="EC" id="3.2.1.52" evidence="3"/>
<dbReference type="InterPro" id="IPR015883">
    <property type="entry name" value="Glyco_hydro_20_cat"/>
</dbReference>
<protein>
    <recommendedName>
        <fullName evidence="3">beta-N-acetylhexosaminidase</fullName>
        <ecNumber evidence="3">3.2.1.52</ecNumber>
    </recommendedName>
</protein>
<keyword evidence="4" id="KW-0378">Hydrolase</keyword>
<comment type="catalytic activity">
    <reaction evidence="1">
        <text>Hydrolysis of terminal non-reducing N-acetyl-D-hexosamine residues in N-acetyl-beta-D-hexosaminides.</text>
        <dbReference type="EC" id="3.2.1.52"/>
    </reaction>
</comment>
<dbReference type="InterPro" id="IPR038901">
    <property type="entry name" value="HEXDC-like"/>
</dbReference>
<evidence type="ECO:0000256" key="2">
    <source>
        <dbReference type="ARBA" id="ARBA00006285"/>
    </source>
</evidence>
<name>A0A0N5AQ48_9BILA</name>
<evidence type="ECO:0000259" key="5">
    <source>
        <dbReference type="Pfam" id="PF00728"/>
    </source>
</evidence>
<reference evidence="7" key="1">
    <citation type="submission" date="2017-02" db="UniProtKB">
        <authorList>
            <consortium name="WormBaseParasite"/>
        </authorList>
    </citation>
    <scope>IDENTIFICATION</scope>
</reference>
<dbReference type="CDD" id="cd06565">
    <property type="entry name" value="GH20_GcnA-like"/>
    <property type="match status" value="1"/>
</dbReference>
<dbReference type="GO" id="GO:0004563">
    <property type="term" value="F:beta-N-acetylhexosaminidase activity"/>
    <property type="evidence" value="ECO:0007669"/>
    <property type="project" value="UniProtKB-EC"/>
</dbReference>
<dbReference type="InterPro" id="IPR017853">
    <property type="entry name" value="GH"/>
</dbReference>
<dbReference type="WBParaSite" id="SMUV_0000679701-mRNA-1">
    <property type="protein sequence ID" value="SMUV_0000679701-mRNA-1"/>
    <property type="gene ID" value="SMUV_0000679701"/>
</dbReference>
<keyword evidence="6" id="KW-1185">Reference proteome</keyword>
<evidence type="ECO:0000256" key="3">
    <source>
        <dbReference type="ARBA" id="ARBA00012663"/>
    </source>
</evidence>
<dbReference type="PANTHER" id="PTHR21040">
    <property type="entry name" value="BCDNA.GH04120"/>
    <property type="match status" value="1"/>
</dbReference>
<dbReference type="STRING" id="451379.A0A0N5AQ48"/>
<feature type="domain" description="Glycoside hydrolase family 20 catalytic" evidence="5">
    <location>
        <begin position="63"/>
        <end position="232"/>
    </location>
</feature>
<evidence type="ECO:0000313" key="7">
    <source>
        <dbReference type="WBParaSite" id="SMUV_0000679701-mRNA-1"/>
    </source>
</evidence>
<dbReference type="SUPFAM" id="SSF51445">
    <property type="entry name" value="(Trans)glycosidases"/>
    <property type="match status" value="1"/>
</dbReference>
<dbReference type="PANTHER" id="PTHR21040:SF4">
    <property type="entry name" value="BETA-N-ACETYLHEXOSAMINIDASE"/>
    <property type="match status" value="1"/>
</dbReference>
<proteinExistence type="inferred from homology"/>
<organism evidence="6 7">
    <name type="scientific">Syphacia muris</name>
    <dbReference type="NCBI Taxonomy" id="451379"/>
    <lineage>
        <taxon>Eukaryota</taxon>
        <taxon>Metazoa</taxon>
        <taxon>Ecdysozoa</taxon>
        <taxon>Nematoda</taxon>
        <taxon>Chromadorea</taxon>
        <taxon>Rhabditida</taxon>
        <taxon>Spirurina</taxon>
        <taxon>Oxyuridomorpha</taxon>
        <taxon>Oxyuroidea</taxon>
        <taxon>Oxyuridae</taxon>
        <taxon>Syphacia</taxon>
    </lineage>
</organism>
<dbReference type="Proteomes" id="UP000046393">
    <property type="component" value="Unplaced"/>
</dbReference>
<dbReference type="Gene3D" id="3.20.20.80">
    <property type="entry name" value="Glycosidases"/>
    <property type="match status" value="1"/>
</dbReference>
<dbReference type="Pfam" id="PF00728">
    <property type="entry name" value="Glyco_hydro_20"/>
    <property type="match status" value="1"/>
</dbReference>
<sequence length="490" mass="56326">MKINFYFQNAYYKNVVVHFDLKGAAPKADFLLKVFKLIKSNGATGILLEWEDTFPFLGVLEENRATDAYSLEDVNKILKGASDIGLNVIPLVQTFGHLEWILKLDKFRKYRENDIFPQVICLADGEAVSLVKEAIKQVIEVHIRYGISFFHIGADEAFQYGVCAKDMQWFAKNRKSKEVLAAEHLKNIAEYVKSFNSEIKVLAWHDMIRNFSPTIIESTRLDTIIEPVVWDYSETLQQQNDLTWRQLAGTFQTVWGSSAFKGANTPSTQEISPIHYMRNNRQWLIHKKEYGLLFKEFRGLIITGWSRYDHFAVLSELLVSGIPSLVLNLQVAQGGFYAGEDIVLKKTAQAMSCSHSIVVDDPKSLIGYGVFTAIHSDIPHLSERLEKEVFADNSVRGWLGRMNIRHNYTQLWYFSTIAPLVKSLQADADITENKLRTLMGEIYSENTINEWIYEYLDPITEKIKALSKAVERLSRLRTFPRRSFKILRDI</sequence>